<dbReference type="RefSeq" id="XP_056049419.1">
    <property type="nucleotide sequence ID" value="XM_056195828.1"/>
</dbReference>
<evidence type="ECO:0000313" key="1">
    <source>
        <dbReference type="EMBL" id="KAJ4145749.1"/>
    </source>
</evidence>
<keyword evidence="2" id="KW-1185">Reference proteome</keyword>
<proteinExistence type="predicted"/>
<gene>
    <name evidence="1" type="ORF">LMH87_004585</name>
</gene>
<dbReference type="GeneID" id="80891744"/>
<dbReference type="Proteomes" id="UP001144673">
    <property type="component" value="Chromosome 2"/>
</dbReference>
<accession>A0A9W8Q5N0</accession>
<name>A0A9W8Q5N0_AKAMU</name>
<dbReference type="KEGG" id="amus:LMH87_004585"/>
<dbReference type="EMBL" id="JAJHUN010000011">
    <property type="protein sequence ID" value="KAJ4145749.1"/>
    <property type="molecule type" value="Genomic_DNA"/>
</dbReference>
<organism evidence="1 2">
    <name type="scientific">Akanthomyces muscarius</name>
    <name type="common">Entomopathogenic fungus</name>
    <name type="synonym">Lecanicillium muscarium</name>
    <dbReference type="NCBI Taxonomy" id="2231603"/>
    <lineage>
        <taxon>Eukaryota</taxon>
        <taxon>Fungi</taxon>
        <taxon>Dikarya</taxon>
        <taxon>Ascomycota</taxon>
        <taxon>Pezizomycotina</taxon>
        <taxon>Sordariomycetes</taxon>
        <taxon>Hypocreomycetidae</taxon>
        <taxon>Hypocreales</taxon>
        <taxon>Cordycipitaceae</taxon>
        <taxon>Akanthomyces</taxon>
    </lineage>
</organism>
<protein>
    <submittedName>
        <fullName evidence="1">Uncharacterized protein</fullName>
    </submittedName>
</protein>
<sequence>MMQSLVREKTLSQRYDSFGDGKMNPGVMGPVSPTTTLTITRVHVQYCVAVWLCAKDVALKMFPSKRWTSIATSGGKLWNGSCL</sequence>
<dbReference type="AlphaFoldDB" id="A0A9W8Q5N0"/>
<comment type="caution">
    <text evidence="1">The sequence shown here is derived from an EMBL/GenBank/DDBJ whole genome shotgun (WGS) entry which is preliminary data.</text>
</comment>
<reference evidence="1" key="1">
    <citation type="journal article" date="2023" name="Access Microbiol">
        <title>De-novo genome assembly for Akanthomyces muscarius, a biocontrol agent of insect agricultural pests.</title>
        <authorList>
            <person name="Erdos Z."/>
            <person name="Studholme D.J."/>
            <person name="Raymond B."/>
            <person name="Sharma M."/>
        </authorList>
    </citation>
    <scope>NUCLEOTIDE SEQUENCE</scope>
    <source>
        <strain evidence="1">Ve6</strain>
    </source>
</reference>
<evidence type="ECO:0000313" key="2">
    <source>
        <dbReference type="Proteomes" id="UP001144673"/>
    </source>
</evidence>